<evidence type="ECO:0000313" key="2">
    <source>
        <dbReference type="EMBL" id="MFC4634613.1"/>
    </source>
</evidence>
<dbReference type="EMBL" id="JBHSFV010000006">
    <property type="protein sequence ID" value="MFC4634613.1"/>
    <property type="molecule type" value="Genomic_DNA"/>
</dbReference>
<proteinExistence type="predicted"/>
<reference evidence="3" key="1">
    <citation type="journal article" date="2019" name="Int. J. Syst. Evol. Microbiol.">
        <title>The Global Catalogue of Microorganisms (GCM) 10K type strain sequencing project: providing services to taxonomists for standard genome sequencing and annotation.</title>
        <authorList>
            <consortium name="The Broad Institute Genomics Platform"/>
            <consortium name="The Broad Institute Genome Sequencing Center for Infectious Disease"/>
            <person name="Wu L."/>
            <person name="Ma J."/>
        </authorList>
    </citation>
    <scope>NUCLEOTIDE SEQUENCE [LARGE SCALE GENOMIC DNA]</scope>
    <source>
        <strain evidence="3">YJ-61-S</strain>
    </source>
</reference>
<dbReference type="Proteomes" id="UP001596043">
    <property type="component" value="Unassembled WGS sequence"/>
</dbReference>
<keyword evidence="3" id="KW-1185">Reference proteome</keyword>
<feature type="region of interest" description="Disordered" evidence="1">
    <location>
        <begin position="105"/>
        <end position="139"/>
    </location>
</feature>
<sequence length="139" mass="16613">MKKNTSSLVMILMSSALFLISCGPIIISPHPQNPPPAWFYPDRIQSVRYVYFPDYVIYYDLLARQYLYLENNSWIRVDVLPPRFKSINLNRSRYVRVRGYRERDIQTYHRENHSNSPRSSRTSTTRERRGRRSSNNLKP</sequence>
<dbReference type="RefSeq" id="WP_379979036.1">
    <property type="nucleotide sequence ID" value="NZ_JBHSFV010000006.1"/>
</dbReference>
<feature type="compositionally biased region" description="Low complexity" evidence="1">
    <location>
        <begin position="114"/>
        <end position="123"/>
    </location>
</feature>
<gene>
    <name evidence="2" type="ORF">ACFO3O_11880</name>
</gene>
<name>A0ABV9HXG9_9FLAO</name>
<evidence type="ECO:0008006" key="4">
    <source>
        <dbReference type="Google" id="ProtNLM"/>
    </source>
</evidence>
<dbReference type="PROSITE" id="PS51257">
    <property type="entry name" value="PROKAR_LIPOPROTEIN"/>
    <property type="match status" value="1"/>
</dbReference>
<evidence type="ECO:0000313" key="3">
    <source>
        <dbReference type="Proteomes" id="UP001596043"/>
    </source>
</evidence>
<protein>
    <recommendedName>
        <fullName evidence="4">Lipoprotein</fullName>
    </recommendedName>
</protein>
<evidence type="ECO:0000256" key="1">
    <source>
        <dbReference type="SAM" id="MobiDB-lite"/>
    </source>
</evidence>
<organism evidence="2 3">
    <name type="scientific">Dokdonia ponticola</name>
    <dbReference type="NCBI Taxonomy" id="2041041"/>
    <lineage>
        <taxon>Bacteria</taxon>
        <taxon>Pseudomonadati</taxon>
        <taxon>Bacteroidota</taxon>
        <taxon>Flavobacteriia</taxon>
        <taxon>Flavobacteriales</taxon>
        <taxon>Flavobacteriaceae</taxon>
        <taxon>Dokdonia</taxon>
    </lineage>
</organism>
<accession>A0ABV9HXG9</accession>
<comment type="caution">
    <text evidence="2">The sequence shown here is derived from an EMBL/GenBank/DDBJ whole genome shotgun (WGS) entry which is preliminary data.</text>
</comment>